<dbReference type="PANTHER" id="PTHR46313">
    <property type="match status" value="1"/>
</dbReference>
<dbReference type="InterPro" id="IPR036188">
    <property type="entry name" value="FAD/NAD-bd_sf"/>
</dbReference>
<evidence type="ECO:0000313" key="2">
    <source>
        <dbReference type="EMBL" id="KAL2608345.1"/>
    </source>
</evidence>
<dbReference type="SUPFAM" id="SSF51905">
    <property type="entry name" value="FAD/NAD(P)-binding domain"/>
    <property type="match status" value="1"/>
</dbReference>
<gene>
    <name evidence="2" type="ORF">R1flu_026918</name>
</gene>
<organism evidence="2 3">
    <name type="scientific">Riccia fluitans</name>
    <dbReference type="NCBI Taxonomy" id="41844"/>
    <lineage>
        <taxon>Eukaryota</taxon>
        <taxon>Viridiplantae</taxon>
        <taxon>Streptophyta</taxon>
        <taxon>Embryophyta</taxon>
        <taxon>Marchantiophyta</taxon>
        <taxon>Marchantiopsida</taxon>
        <taxon>Marchantiidae</taxon>
        <taxon>Marchantiales</taxon>
        <taxon>Ricciaceae</taxon>
        <taxon>Riccia</taxon>
    </lineage>
</organism>
<dbReference type="EMBL" id="JBHFFA010000008">
    <property type="protein sequence ID" value="KAL2608345.1"/>
    <property type="molecule type" value="Genomic_DNA"/>
</dbReference>
<dbReference type="InterPro" id="IPR045892">
    <property type="entry name" value="CrtISO-like"/>
</dbReference>
<keyword evidence="3" id="KW-1185">Reference proteome</keyword>
<reference evidence="2 3" key="1">
    <citation type="submission" date="2024-09" db="EMBL/GenBank/DDBJ databases">
        <title>Chromosome-scale assembly of Riccia fluitans.</title>
        <authorList>
            <person name="Paukszto L."/>
            <person name="Sawicki J."/>
            <person name="Karawczyk K."/>
            <person name="Piernik-Szablinska J."/>
            <person name="Szczecinska M."/>
            <person name="Mazdziarz M."/>
        </authorList>
    </citation>
    <scope>NUCLEOTIDE SEQUENCE [LARGE SCALE GENOMIC DNA]</scope>
    <source>
        <strain evidence="2">Rf_01</strain>
        <tissue evidence="2">Aerial parts of the thallus</tissue>
    </source>
</reference>
<evidence type="ECO:0000259" key="1">
    <source>
        <dbReference type="Pfam" id="PF01593"/>
    </source>
</evidence>
<feature type="domain" description="Amine oxidase" evidence="1">
    <location>
        <begin position="91"/>
        <end position="583"/>
    </location>
</feature>
<sequence length="600" mass="64204">MAAAAMLALPGCSSFFGYKPKPGSLGTGSGRQRQRVERLNLGGIIVKATISDAKTTDNDLKQAGIEDSEFISDSGGGISQEADVVVIGAGIGGLCCAGLLAKYGYKVVVCESHGVAGGAAHSFKRQGFEFDSGPSFHAGLSTKPSINPLKQVLDALEEEVKCVQYKSWIGYLPEGTFKFTAEKEAYAAEIGRAGGERAAREWRELEAKMEPLANAAMGLPATALRPDLAVVLTAGKFLPGMLPYLPYTADLLSPFSKIVDQVVKDPFLRRLIDLECFVLSGLLADSTITAEMVTMFTERHRKGGTIDYPLGGGGSIIAALVRGLKKFGGKLQLNSHVEQIVVENGRAVAVNLKTTRGPSKGRSTIRAKKAVISNASVWDTAKLLPPREGVSVPFLKRADATPKTESFVHLHLGIDATGLPSDLECHHLILNDWEKGVGAPQNVNLVSIPTVFDPSLAPAGHHVVHAYTAGNEPYSIWKGMDRRSPEYASLKEERSQCLWNALERIIPDIRGRVKLKMVGTPLTHERFLRRTEGSYGPAIRAGKATWPGPFSEVPGLLHCGDSTLPGIGVPAVAASGMIAANALVPFWQQIDLLNQIEAVL</sequence>
<dbReference type="Proteomes" id="UP001605036">
    <property type="component" value="Unassembled WGS sequence"/>
</dbReference>
<proteinExistence type="predicted"/>
<dbReference type="InterPro" id="IPR002937">
    <property type="entry name" value="Amino_oxidase"/>
</dbReference>
<protein>
    <recommendedName>
        <fullName evidence="1">Amine oxidase domain-containing protein</fullName>
    </recommendedName>
</protein>
<dbReference type="AlphaFoldDB" id="A0ABD1XHA1"/>
<dbReference type="PANTHER" id="PTHR46313:SF6">
    <property type="entry name" value="FAD_NAD(P)-BINDING OXIDOREDUCTASE FAMILY PROTEIN"/>
    <property type="match status" value="1"/>
</dbReference>
<dbReference type="Gene3D" id="3.50.50.60">
    <property type="entry name" value="FAD/NAD(P)-binding domain"/>
    <property type="match status" value="2"/>
</dbReference>
<accession>A0ABD1XHA1</accession>
<comment type="caution">
    <text evidence="2">The sequence shown here is derived from an EMBL/GenBank/DDBJ whole genome shotgun (WGS) entry which is preliminary data.</text>
</comment>
<name>A0ABD1XHA1_9MARC</name>
<evidence type="ECO:0000313" key="3">
    <source>
        <dbReference type="Proteomes" id="UP001605036"/>
    </source>
</evidence>
<dbReference type="Pfam" id="PF01593">
    <property type="entry name" value="Amino_oxidase"/>
    <property type="match status" value="1"/>
</dbReference>